<dbReference type="GO" id="GO:0032183">
    <property type="term" value="F:SUMO binding"/>
    <property type="evidence" value="ECO:0007669"/>
    <property type="project" value="TreeGrafter"/>
</dbReference>
<dbReference type="PROSITE" id="PS50089">
    <property type="entry name" value="ZF_RING_2"/>
    <property type="match status" value="1"/>
</dbReference>
<dbReference type="PANTHER" id="PTHR47094:SF1">
    <property type="entry name" value="RING-TYPE E3 UBIQUITIN TRANSFERASE"/>
    <property type="match status" value="1"/>
</dbReference>
<dbReference type="EMBL" id="BPWL01000003">
    <property type="protein sequence ID" value="GJJ08211.1"/>
    <property type="molecule type" value="Genomic_DNA"/>
</dbReference>
<dbReference type="GO" id="GO:0008270">
    <property type="term" value="F:zinc ion binding"/>
    <property type="evidence" value="ECO:0007669"/>
    <property type="project" value="UniProtKB-KW"/>
</dbReference>
<dbReference type="InterPro" id="IPR017907">
    <property type="entry name" value="Znf_RING_CS"/>
</dbReference>
<organism evidence="6 7">
    <name type="scientific">Clathrus columnatus</name>
    <dbReference type="NCBI Taxonomy" id="1419009"/>
    <lineage>
        <taxon>Eukaryota</taxon>
        <taxon>Fungi</taxon>
        <taxon>Dikarya</taxon>
        <taxon>Basidiomycota</taxon>
        <taxon>Agaricomycotina</taxon>
        <taxon>Agaricomycetes</taxon>
        <taxon>Phallomycetidae</taxon>
        <taxon>Phallales</taxon>
        <taxon>Clathraceae</taxon>
        <taxon>Clathrus</taxon>
    </lineage>
</organism>
<proteinExistence type="predicted"/>
<feature type="domain" description="RING-type" evidence="5">
    <location>
        <begin position="69"/>
        <end position="124"/>
    </location>
</feature>
<dbReference type="InterPro" id="IPR018957">
    <property type="entry name" value="Znf_C3HC4_RING-type"/>
</dbReference>
<dbReference type="PANTHER" id="PTHR47094">
    <property type="entry name" value="ELFLESS, ISOFORM B"/>
    <property type="match status" value="1"/>
</dbReference>
<sequence length="148" mass="15696">MNGNVGQTVKNEDEDDDVVIIPDEEVTFSRKDKDKGKGKAVEVAPLTEEGNDDPTFPALPENLLSTYICPICLSTVTNACLTPCGHVLCGLCLFSAVKSGIKRGLDLGIPLGREGTTARCPVCRANLKGWDGKGAGVIPLRIRTITAV</sequence>
<keyword evidence="7" id="KW-1185">Reference proteome</keyword>
<name>A0AAV5A6N8_9AGAM</name>
<keyword evidence="2 4" id="KW-0863">Zinc-finger</keyword>
<evidence type="ECO:0000256" key="4">
    <source>
        <dbReference type="PROSITE-ProRule" id="PRU00175"/>
    </source>
</evidence>
<dbReference type="GO" id="GO:0006511">
    <property type="term" value="P:ubiquitin-dependent protein catabolic process"/>
    <property type="evidence" value="ECO:0007669"/>
    <property type="project" value="TreeGrafter"/>
</dbReference>
<keyword evidence="1" id="KW-0479">Metal-binding</keyword>
<evidence type="ECO:0000256" key="2">
    <source>
        <dbReference type="ARBA" id="ARBA00022771"/>
    </source>
</evidence>
<dbReference type="InterPro" id="IPR013083">
    <property type="entry name" value="Znf_RING/FYVE/PHD"/>
</dbReference>
<dbReference type="InterPro" id="IPR049627">
    <property type="entry name" value="SLX8"/>
</dbReference>
<evidence type="ECO:0000256" key="3">
    <source>
        <dbReference type="ARBA" id="ARBA00022833"/>
    </source>
</evidence>
<dbReference type="InterPro" id="IPR001841">
    <property type="entry name" value="Znf_RING"/>
</dbReference>
<dbReference type="GO" id="GO:0061630">
    <property type="term" value="F:ubiquitin protein ligase activity"/>
    <property type="evidence" value="ECO:0007669"/>
    <property type="project" value="InterPro"/>
</dbReference>
<accession>A0AAV5A6N8</accession>
<evidence type="ECO:0000313" key="7">
    <source>
        <dbReference type="Proteomes" id="UP001050691"/>
    </source>
</evidence>
<dbReference type="Pfam" id="PF00097">
    <property type="entry name" value="zf-C3HC4"/>
    <property type="match status" value="1"/>
</dbReference>
<gene>
    <name evidence="6" type="ORF">Clacol_002419</name>
</gene>
<dbReference type="GO" id="GO:0033768">
    <property type="term" value="C:SUMO-targeted ubiquitin ligase complex"/>
    <property type="evidence" value="ECO:0007669"/>
    <property type="project" value="TreeGrafter"/>
</dbReference>
<protein>
    <recommendedName>
        <fullName evidence="5">RING-type domain-containing protein</fullName>
    </recommendedName>
</protein>
<dbReference type="Proteomes" id="UP001050691">
    <property type="component" value="Unassembled WGS sequence"/>
</dbReference>
<evidence type="ECO:0000313" key="6">
    <source>
        <dbReference type="EMBL" id="GJJ08211.1"/>
    </source>
</evidence>
<dbReference type="AlphaFoldDB" id="A0AAV5A6N8"/>
<dbReference type="SMART" id="SM00184">
    <property type="entry name" value="RING"/>
    <property type="match status" value="1"/>
</dbReference>
<keyword evidence="3" id="KW-0862">Zinc</keyword>
<comment type="caution">
    <text evidence="6">The sequence shown here is derived from an EMBL/GenBank/DDBJ whole genome shotgun (WGS) entry which is preliminary data.</text>
</comment>
<dbReference type="PROSITE" id="PS00518">
    <property type="entry name" value="ZF_RING_1"/>
    <property type="match status" value="1"/>
</dbReference>
<dbReference type="SUPFAM" id="SSF57850">
    <property type="entry name" value="RING/U-box"/>
    <property type="match status" value="1"/>
</dbReference>
<dbReference type="Gene3D" id="3.30.40.10">
    <property type="entry name" value="Zinc/RING finger domain, C3HC4 (zinc finger)"/>
    <property type="match status" value="1"/>
</dbReference>
<reference evidence="6" key="1">
    <citation type="submission" date="2021-10" db="EMBL/GenBank/DDBJ databases">
        <title>De novo Genome Assembly of Clathrus columnatus (Basidiomycota, Fungi) Using Illumina and Nanopore Sequence Data.</title>
        <authorList>
            <person name="Ogiso-Tanaka E."/>
            <person name="Itagaki H."/>
            <person name="Hosoya T."/>
            <person name="Hosaka K."/>
        </authorList>
    </citation>
    <scope>NUCLEOTIDE SEQUENCE</scope>
    <source>
        <strain evidence="6">MO-923</strain>
    </source>
</reference>
<dbReference type="GO" id="GO:0140082">
    <property type="term" value="F:SUMO-ubiquitin ligase activity"/>
    <property type="evidence" value="ECO:0007669"/>
    <property type="project" value="TreeGrafter"/>
</dbReference>
<evidence type="ECO:0000256" key="1">
    <source>
        <dbReference type="ARBA" id="ARBA00022723"/>
    </source>
</evidence>
<evidence type="ECO:0000259" key="5">
    <source>
        <dbReference type="PROSITE" id="PS50089"/>
    </source>
</evidence>